<dbReference type="AlphaFoldDB" id="A0A7R9JRY2"/>
<organism evidence="1">
    <name type="scientific">Timema genevievae</name>
    <name type="common">Walking stick</name>
    <dbReference type="NCBI Taxonomy" id="629358"/>
    <lineage>
        <taxon>Eukaryota</taxon>
        <taxon>Metazoa</taxon>
        <taxon>Ecdysozoa</taxon>
        <taxon>Arthropoda</taxon>
        <taxon>Hexapoda</taxon>
        <taxon>Insecta</taxon>
        <taxon>Pterygota</taxon>
        <taxon>Neoptera</taxon>
        <taxon>Polyneoptera</taxon>
        <taxon>Phasmatodea</taxon>
        <taxon>Timematodea</taxon>
        <taxon>Timematoidea</taxon>
        <taxon>Timematidae</taxon>
        <taxon>Timema</taxon>
    </lineage>
</organism>
<sequence>MLRLILYTPGGHEIGERLYDRVSDKDTHDTRRQSIPPILLENIIQDTSSSDQGQKMAVTDIPLQELTTIIMATIHHTQTSSVVHGGLERSVLSPLLKKSPRKKLLPVQENSAVALKDGFGN</sequence>
<protein>
    <submittedName>
        <fullName evidence="1">Uncharacterized protein</fullName>
    </submittedName>
</protein>
<evidence type="ECO:0000313" key="1">
    <source>
        <dbReference type="EMBL" id="CAD7587137.1"/>
    </source>
</evidence>
<reference evidence="1" key="1">
    <citation type="submission" date="2020-11" db="EMBL/GenBank/DDBJ databases">
        <authorList>
            <person name="Tran Van P."/>
        </authorList>
    </citation>
    <scope>NUCLEOTIDE SEQUENCE</scope>
</reference>
<accession>A0A7R9JRY2</accession>
<name>A0A7R9JRY2_TIMGE</name>
<proteinExistence type="predicted"/>
<gene>
    <name evidence="1" type="ORF">TGEB3V08_LOCUS1359</name>
</gene>
<dbReference type="EMBL" id="OE839415">
    <property type="protein sequence ID" value="CAD7587137.1"/>
    <property type="molecule type" value="Genomic_DNA"/>
</dbReference>